<accession>A0A0K0EGV5</accession>
<comment type="similarity">
    <text evidence="1">Belongs to the GSKIP family.</text>
</comment>
<protein>
    <submittedName>
        <fullName evidence="4 5">DUF727 domain-containing protein</fullName>
    </submittedName>
</protein>
<dbReference type="SUPFAM" id="SSF103107">
    <property type="entry name" value="Hypothetical protein c14orf129, hspc210"/>
    <property type="match status" value="1"/>
</dbReference>
<evidence type="ECO:0000256" key="1">
    <source>
        <dbReference type="ARBA" id="ARBA00009571"/>
    </source>
</evidence>
<dbReference type="InterPro" id="IPR037395">
    <property type="entry name" value="GSKIP"/>
</dbReference>
<dbReference type="InterPro" id="IPR007967">
    <property type="entry name" value="GSKIP_dom"/>
</dbReference>
<sequence>MSLYKSLENVNTNSCSCFSLNNSNLTDYNSIQLTNIPVTSGVNANFLANTLGVSPLYKQYDSARWQTAANVFKTSRVQSPVSTRLLVSDNMNSNQSLTLNNCPEAVGPLSRHTSHLFIHQIGNTAPTPINLSEIAAANRKAYQDNFLMKNCEIPKGSLELEAIASVHELASLVKAVSVSEMLPRTSDLIFVNIKTVEDVPYTLELTLKGWRVASLHTDSMNGDYNQVDLHTRYFNDVKELVDFVSPGSKDYMNQLLATKLSQLTNDGNTRNQNNEEPTNIDQNLTYFNDLKNKPISLRSFSAPMGDSKQCDEIRYFLEKQIK</sequence>
<dbReference type="Pfam" id="PF05303">
    <property type="entry name" value="GSKIP_dom"/>
    <property type="match status" value="1"/>
</dbReference>
<dbReference type="InterPro" id="IPR023231">
    <property type="entry name" value="GSKIP_dom_sf"/>
</dbReference>
<dbReference type="PANTHER" id="PTHR12490">
    <property type="entry name" value="GSK3B-INTERACTING PROTEIN"/>
    <property type="match status" value="1"/>
</dbReference>
<feature type="domain" description="GSKIP" evidence="2">
    <location>
        <begin position="159"/>
        <end position="263"/>
    </location>
</feature>
<dbReference type="WBParaSite" id="TCONS_00015798.p1">
    <property type="protein sequence ID" value="TCONS_00015798.p1"/>
    <property type="gene ID" value="XLOC_010560"/>
</dbReference>
<reference evidence="4" key="1">
    <citation type="submission" date="2015-08" db="UniProtKB">
        <authorList>
            <consortium name="WormBaseParasite"/>
        </authorList>
    </citation>
    <scope>IDENTIFICATION</scope>
</reference>
<dbReference type="WBParaSite" id="SSTP_0000871500.1">
    <property type="protein sequence ID" value="SSTP_0000871500.1"/>
    <property type="gene ID" value="SSTP_0000871500"/>
</dbReference>
<name>A0A0K0EGV5_STRER</name>
<dbReference type="GO" id="GO:0051018">
    <property type="term" value="F:protein kinase A binding"/>
    <property type="evidence" value="ECO:0007669"/>
    <property type="project" value="TreeGrafter"/>
</dbReference>
<dbReference type="GO" id="GO:0019207">
    <property type="term" value="F:kinase regulator activity"/>
    <property type="evidence" value="ECO:0007669"/>
    <property type="project" value="TreeGrafter"/>
</dbReference>
<evidence type="ECO:0000259" key="2">
    <source>
        <dbReference type="Pfam" id="PF05303"/>
    </source>
</evidence>
<keyword evidence="3" id="KW-1185">Reference proteome</keyword>
<dbReference type="Gene3D" id="3.30.2280.10">
    <property type="entry name" value="Hypothetical protein (hspc210)"/>
    <property type="match status" value="1"/>
</dbReference>
<organism evidence="4">
    <name type="scientific">Strongyloides stercoralis</name>
    <name type="common">Threadworm</name>
    <dbReference type="NCBI Taxonomy" id="6248"/>
    <lineage>
        <taxon>Eukaryota</taxon>
        <taxon>Metazoa</taxon>
        <taxon>Ecdysozoa</taxon>
        <taxon>Nematoda</taxon>
        <taxon>Chromadorea</taxon>
        <taxon>Rhabditida</taxon>
        <taxon>Tylenchina</taxon>
        <taxon>Panagrolaimomorpha</taxon>
        <taxon>Strongyloidoidea</taxon>
        <taxon>Strongyloididae</taxon>
        <taxon>Strongyloides</taxon>
    </lineage>
</organism>
<evidence type="ECO:0000313" key="3">
    <source>
        <dbReference type="Proteomes" id="UP000035681"/>
    </source>
</evidence>
<dbReference type="GO" id="GO:0005737">
    <property type="term" value="C:cytoplasm"/>
    <property type="evidence" value="ECO:0007669"/>
    <property type="project" value="TreeGrafter"/>
</dbReference>
<dbReference type="Proteomes" id="UP000035681">
    <property type="component" value="Unplaced"/>
</dbReference>
<dbReference type="STRING" id="6248.A0A0K0EGV5"/>
<evidence type="ECO:0000313" key="4">
    <source>
        <dbReference type="WBParaSite" id="SSTP_0000871500.1"/>
    </source>
</evidence>
<proteinExistence type="inferred from homology"/>
<evidence type="ECO:0000313" key="5">
    <source>
        <dbReference type="WBParaSite" id="TCONS_00015798.p1"/>
    </source>
</evidence>
<dbReference type="GO" id="GO:0060828">
    <property type="term" value="P:regulation of canonical Wnt signaling pathway"/>
    <property type="evidence" value="ECO:0007669"/>
    <property type="project" value="InterPro"/>
</dbReference>
<dbReference type="AlphaFoldDB" id="A0A0K0EGV5"/>
<dbReference type="PANTHER" id="PTHR12490:SF4">
    <property type="entry name" value="GSK3B-INTERACTING PROTEIN"/>
    <property type="match status" value="1"/>
</dbReference>